<dbReference type="Pfam" id="PF06722">
    <property type="entry name" value="EryCIII-like_C"/>
    <property type="match status" value="1"/>
</dbReference>
<dbReference type="InterPro" id="IPR010610">
    <property type="entry name" value="EryCIII-like_C"/>
</dbReference>
<dbReference type="PANTHER" id="PTHR48050:SF13">
    <property type="entry name" value="STEROL 3-BETA-GLUCOSYLTRANSFERASE UGT80A2"/>
    <property type="match status" value="1"/>
</dbReference>
<dbReference type="Proteomes" id="UP001596050">
    <property type="component" value="Unassembled WGS sequence"/>
</dbReference>
<accession>A0ABW0L925</accession>
<dbReference type="Gene3D" id="3.40.50.2000">
    <property type="entry name" value="Glycogen Phosphorylase B"/>
    <property type="match status" value="2"/>
</dbReference>
<feature type="domain" description="Erythromycin biosynthesis protein CIII-like C-terminal" evidence="2">
    <location>
        <begin position="289"/>
        <end position="417"/>
    </location>
</feature>
<dbReference type="InterPro" id="IPR004276">
    <property type="entry name" value="GlycoTrans_28_N"/>
</dbReference>
<organism evidence="3 4">
    <name type="scientific">Massilia niabensis</name>
    <dbReference type="NCBI Taxonomy" id="544910"/>
    <lineage>
        <taxon>Bacteria</taxon>
        <taxon>Pseudomonadati</taxon>
        <taxon>Pseudomonadota</taxon>
        <taxon>Betaproteobacteria</taxon>
        <taxon>Burkholderiales</taxon>
        <taxon>Oxalobacteraceae</taxon>
        <taxon>Telluria group</taxon>
        <taxon>Massilia</taxon>
    </lineage>
</organism>
<evidence type="ECO:0000313" key="4">
    <source>
        <dbReference type="Proteomes" id="UP001596050"/>
    </source>
</evidence>
<dbReference type="Pfam" id="PF03033">
    <property type="entry name" value="Glyco_transf_28"/>
    <property type="match status" value="1"/>
</dbReference>
<feature type="domain" description="Glycosyltransferase family 28 N-terminal" evidence="1">
    <location>
        <begin position="10"/>
        <end position="64"/>
    </location>
</feature>
<dbReference type="RefSeq" id="WP_379785308.1">
    <property type="nucleotide sequence ID" value="NZ_JBHSMU010000015.1"/>
</dbReference>
<evidence type="ECO:0000259" key="1">
    <source>
        <dbReference type="Pfam" id="PF03033"/>
    </source>
</evidence>
<reference evidence="4" key="1">
    <citation type="journal article" date="2019" name="Int. J. Syst. Evol. Microbiol.">
        <title>The Global Catalogue of Microorganisms (GCM) 10K type strain sequencing project: providing services to taxonomists for standard genome sequencing and annotation.</title>
        <authorList>
            <consortium name="The Broad Institute Genomics Platform"/>
            <consortium name="The Broad Institute Genome Sequencing Center for Infectious Disease"/>
            <person name="Wu L."/>
            <person name="Ma J."/>
        </authorList>
    </citation>
    <scope>NUCLEOTIDE SEQUENCE [LARGE SCALE GENOMIC DNA]</scope>
    <source>
        <strain evidence="4">KACC 12649</strain>
    </source>
</reference>
<name>A0ABW0L925_9BURK</name>
<evidence type="ECO:0000259" key="2">
    <source>
        <dbReference type="Pfam" id="PF06722"/>
    </source>
</evidence>
<comment type="caution">
    <text evidence="3">The sequence shown here is derived from an EMBL/GenBank/DDBJ whole genome shotgun (WGS) entry which is preliminary data.</text>
</comment>
<dbReference type="InterPro" id="IPR050426">
    <property type="entry name" value="Glycosyltransferase_28"/>
</dbReference>
<evidence type="ECO:0000313" key="3">
    <source>
        <dbReference type="EMBL" id="MFC5461861.1"/>
    </source>
</evidence>
<keyword evidence="4" id="KW-1185">Reference proteome</keyword>
<sequence>MDAARKPLHIVVVTIGSAGDLFPFMRMALALREAGHRISFLGPHQHEPFVRAAGLPFHGLPADPAVLDHPDLWHPTRGFGVVWQATRPAMAEVPAFMRALPADEKCTMLVHPLALPEADLCRAARPGLSIAAAFLAPSNLPTLHDPLMLGPWRVPRWLPQGARKRLMRVLAARFIDPIALPSVNAARREAGLAPAGALIETMFSIADLSIALFPDWFAPTQPDWPQPLVRGGFPLYDPDPQAALPPELLHFLGKGGRPLVFTPGTGNRQARAYFEHAAEAARLLGERAIFLTPHRDQLPAELPRYVLWQEYVPLRALLPHVCVLVHHGGIGTTAEALHAGTAQLVVPLAHDQFDNAARVEALGVGVGLPATRLSTGRLLKKLGGLLDDEGLAARCRAVAANFERDPGVEDVVAALEVLAR</sequence>
<dbReference type="SUPFAM" id="SSF53756">
    <property type="entry name" value="UDP-Glycosyltransferase/glycogen phosphorylase"/>
    <property type="match status" value="1"/>
</dbReference>
<dbReference type="EMBL" id="JBHSMU010000015">
    <property type="protein sequence ID" value="MFC5461861.1"/>
    <property type="molecule type" value="Genomic_DNA"/>
</dbReference>
<proteinExistence type="predicted"/>
<dbReference type="InterPro" id="IPR002213">
    <property type="entry name" value="UDP_glucos_trans"/>
</dbReference>
<protein>
    <submittedName>
        <fullName evidence="3">Glycosyltransferase</fullName>
    </submittedName>
</protein>
<dbReference type="CDD" id="cd03784">
    <property type="entry name" value="GT1_Gtf-like"/>
    <property type="match status" value="1"/>
</dbReference>
<dbReference type="PANTHER" id="PTHR48050">
    <property type="entry name" value="STEROL 3-BETA-GLUCOSYLTRANSFERASE"/>
    <property type="match status" value="1"/>
</dbReference>
<gene>
    <name evidence="3" type="ORF">ACFPN5_18775</name>
</gene>